<keyword evidence="4 9" id="KW-0645">Protease</keyword>
<sequence>MYLQLALAPLLAAAVANAAEILSTSSNAQVVPNGYIVVLNDDVNAEAFDSHQAWVTNVHRRQLAKRGGALNGIQHTYNFTTGFKGYAGAFHEATINEIAARDDVKYIEPDTIVKASGIVTQSDAPWGLARVSSKKPGATDYFYDSSAGEGVTAYVVDTGIDISHPEFEGRATWGTNTADSNDVDCGNHGTHVSGTIAGKTYGIAKNANLVAVKVLGCDGSGSNSGVIKGMEWAVNDASRKGITRKSVMNMSLGGGKSQSSNDAAANVVSSGIFLAVAAGNDGQDARNSSPASEPSVCTVGASDSNDRIASFSNYGSIVDVFGPGVGILSSIPGGGTEQMSGTSMATPHVTGLGAYFIGLGKGSGGNICNYIVSAALNAVTGAPYSTTTKLINNGVNGNGYFHSLPYPQ</sequence>
<feature type="active site" description="Charge relay system" evidence="9">
    <location>
        <position position="343"/>
    </location>
</feature>
<dbReference type="GO" id="GO:0005576">
    <property type="term" value="C:extracellular region"/>
    <property type="evidence" value="ECO:0007669"/>
    <property type="project" value="UniProtKB-SubCell"/>
</dbReference>
<dbReference type="InterPro" id="IPR034193">
    <property type="entry name" value="PCSK9_ProteinaseK-like"/>
</dbReference>
<evidence type="ECO:0000313" key="15">
    <source>
        <dbReference type="Proteomes" id="UP000319663"/>
    </source>
</evidence>
<evidence type="ECO:0000256" key="4">
    <source>
        <dbReference type="ARBA" id="ARBA00022670"/>
    </source>
</evidence>
<dbReference type="PANTHER" id="PTHR43806:SF11">
    <property type="entry name" value="CEREVISIN-RELATED"/>
    <property type="match status" value="1"/>
</dbReference>
<feature type="domain" description="Inhibitor I9" evidence="13">
    <location>
        <begin position="35"/>
        <end position="115"/>
    </location>
</feature>
<evidence type="ECO:0000256" key="5">
    <source>
        <dbReference type="ARBA" id="ARBA00022729"/>
    </source>
</evidence>
<gene>
    <name evidence="14" type="primary">SUB7</name>
    <name evidence="14" type="ORF">MPDQ_000657</name>
</gene>
<keyword evidence="6 9" id="KW-0378">Hydrolase</keyword>
<keyword evidence="15" id="KW-1185">Reference proteome</keyword>
<dbReference type="GO" id="GO:0006508">
    <property type="term" value="P:proteolysis"/>
    <property type="evidence" value="ECO:0007669"/>
    <property type="project" value="UniProtKB-KW"/>
</dbReference>
<dbReference type="OrthoDB" id="206201at2759"/>
<dbReference type="InterPro" id="IPR036852">
    <property type="entry name" value="Peptidase_S8/S53_dom_sf"/>
</dbReference>
<dbReference type="InterPro" id="IPR037045">
    <property type="entry name" value="S8pro/Inhibitor_I9_sf"/>
</dbReference>
<comment type="caution">
    <text evidence="14">The sequence shown here is derived from an EMBL/GenBank/DDBJ whole genome shotgun (WGS) entry which is preliminary data.</text>
</comment>
<evidence type="ECO:0000256" key="9">
    <source>
        <dbReference type="PROSITE-ProRule" id="PRU01240"/>
    </source>
</evidence>
<keyword evidence="7 9" id="KW-0720">Serine protease</keyword>
<dbReference type="InterPro" id="IPR010259">
    <property type="entry name" value="S8pro/Inhibitor_I9"/>
</dbReference>
<dbReference type="CDD" id="cd04077">
    <property type="entry name" value="Peptidases_S8_PCSK9_ProteinaseK_like"/>
    <property type="match status" value="1"/>
</dbReference>
<feature type="active site" description="Charge relay system" evidence="9">
    <location>
        <position position="188"/>
    </location>
</feature>
<dbReference type="InterPro" id="IPR015500">
    <property type="entry name" value="Peptidase_S8_subtilisin-rel"/>
</dbReference>
<evidence type="ECO:0000256" key="7">
    <source>
        <dbReference type="ARBA" id="ARBA00022825"/>
    </source>
</evidence>
<dbReference type="AlphaFoldDB" id="A0A507QPG7"/>
<dbReference type="EMBL" id="VIFY01000112">
    <property type="protein sequence ID" value="TQB70346.1"/>
    <property type="molecule type" value="Genomic_DNA"/>
</dbReference>
<evidence type="ECO:0000256" key="11">
    <source>
        <dbReference type="SAM" id="SignalP"/>
    </source>
</evidence>
<dbReference type="PROSITE" id="PS00137">
    <property type="entry name" value="SUBTILASE_HIS"/>
    <property type="match status" value="1"/>
</dbReference>
<dbReference type="PROSITE" id="PS00138">
    <property type="entry name" value="SUBTILASE_SER"/>
    <property type="match status" value="1"/>
</dbReference>
<evidence type="ECO:0000256" key="2">
    <source>
        <dbReference type="ARBA" id="ARBA00011073"/>
    </source>
</evidence>
<dbReference type="STRING" id="5098.A0A507QPG7"/>
<dbReference type="InterPro" id="IPR023827">
    <property type="entry name" value="Peptidase_S8_Asp-AS"/>
</dbReference>
<dbReference type="Gene3D" id="3.40.50.200">
    <property type="entry name" value="Peptidase S8/S53 domain"/>
    <property type="match status" value="1"/>
</dbReference>
<proteinExistence type="inferred from homology"/>
<feature type="chain" id="PRO_5021198332" evidence="11">
    <location>
        <begin position="19"/>
        <end position="408"/>
    </location>
</feature>
<dbReference type="Pfam" id="PF05922">
    <property type="entry name" value="Inhibitor_I9"/>
    <property type="match status" value="1"/>
</dbReference>
<dbReference type="PRINTS" id="PR00723">
    <property type="entry name" value="SUBTILISIN"/>
</dbReference>
<name>A0A507QPG7_MONPU</name>
<dbReference type="GO" id="GO:0004252">
    <property type="term" value="F:serine-type endopeptidase activity"/>
    <property type="evidence" value="ECO:0007669"/>
    <property type="project" value="UniProtKB-UniRule"/>
</dbReference>
<dbReference type="InterPro" id="IPR022398">
    <property type="entry name" value="Peptidase_S8_His-AS"/>
</dbReference>
<dbReference type="InterPro" id="IPR000209">
    <property type="entry name" value="Peptidase_S8/S53_dom"/>
</dbReference>
<keyword evidence="8" id="KW-0865">Zymogen</keyword>
<keyword evidence="3" id="KW-0964">Secreted</keyword>
<dbReference type="PANTHER" id="PTHR43806">
    <property type="entry name" value="PEPTIDASE S8"/>
    <property type="match status" value="1"/>
</dbReference>
<dbReference type="PROSITE" id="PS00136">
    <property type="entry name" value="SUBTILASE_ASP"/>
    <property type="match status" value="1"/>
</dbReference>
<evidence type="ECO:0000256" key="10">
    <source>
        <dbReference type="RuleBase" id="RU003355"/>
    </source>
</evidence>
<feature type="signal peptide" evidence="11">
    <location>
        <begin position="1"/>
        <end position="18"/>
    </location>
</feature>
<evidence type="ECO:0000259" key="13">
    <source>
        <dbReference type="Pfam" id="PF05922"/>
    </source>
</evidence>
<dbReference type="SUPFAM" id="SSF54897">
    <property type="entry name" value="Protease propeptides/inhibitors"/>
    <property type="match status" value="1"/>
</dbReference>
<comment type="similarity">
    <text evidence="2 9 10">Belongs to the peptidase S8 family.</text>
</comment>
<dbReference type="Gene3D" id="3.30.70.80">
    <property type="entry name" value="Peptidase S8 propeptide/proteinase inhibitor I9"/>
    <property type="match status" value="1"/>
</dbReference>
<accession>A0A507QPG7</accession>
<dbReference type="InterPro" id="IPR023828">
    <property type="entry name" value="Peptidase_S8_Ser-AS"/>
</dbReference>
<dbReference type="Proteomes" id="UP000319663">
    <property type="component" value="Unassembled WGS sequence"/>
</dbReference>
<organism evidence="14 15">
    <name type="scientific">Monascus purpureus</name>
    <name type="common">Red mold</name>
    <name type="synonym">Monascus anka</name>
    <dbReference type="NCBI Taxonomy" id="5098"/>
    <lineage>
        <taxon>Eukaryota</taxon>
        <taxon>Fungi</taxon>
        <taxon>Dikarya</taxon>
        <taxon>Ascomycota</taxon>
        <taxon>Pezizomycotina</taxon>
        <taxon>Eurotiomycetes</taxon>
        <taxon>Eurotiomycetidae</taxon>
        <taxon>Eurotiales</taxon>
        <taxon>Aspergillaceae</taxon>
        <taxon>Monascus</taxon>
    </lineage>
</organism>
<evidence type="ECO:0000259" key="12">
    <source>
        <dbReference type="Pfam" id="PF00082"/>
    </source>
</evidence>
<evidence type="ECO:0000256" key="1">
    <source>
        <dbReference type="ARBA" id="ARBA00004613"/>
    </source>
</evidence>
<evidence type="ECO:0000256" key="3">
    <source>
        <dbReference type="ARBA" id="ARBA00022525"/>
    </source>
</evidence>
<reference evidence="14 15" key="1">
    <citation type="submission" date="2019-06" db="EMBL/GenBank/DDBJ databases">
        <title>Wine fermentation using esterase from Monascus purpureus.</title>
        <authorList>
            <person name="Geng C."/>
            <person name="Zhang Y."/>
        </authorList>
    </citation>
    <scope>NUCLEOTIDE SEQUENCE [LARGE SCALE GENOMIC DNA]</scope>
    <source>
        <strain evidence="14">HQ1</strain>
    </source>
</reference>
<feature type="domain" description="Peptidase S8/S53" evidence="12">
    <location>
        <begin position="148"/>
        <end position="357"/>
    </location>
</feature>
<feature type="active site" description="Charge relay system" evidence="9">
    <location>
        <position position="157"/>
    </location>
</feature>
<keyword evidence="5 11" id="KW-0732">Signal</keyword>
<dbReference type="FunFam" id="3.40.50.200:FF:000014">
    <property type="entry name" value="Proteinase K"/>
    <property type="match status" value="1"/>
</dbReference>
<dbReference type="InterPro" id="IPR050131">
    <property type="entry name" value="Peptidase_S8_subtilisin-like"/>
</dbReference>
<evidence type="ECO:0000256" key="6">
    <source>
        <dbReference type="ARBA" id="ARBA00022801"/>
    </source>
</evidence>
<dbReference type="PROSITE" id="PS51892">
    <property type="entry name" value="SUBTILASE"/>
    <property type="match status" value="1"/>
</dbReference>
<evidence type="ECO:0000313" key="14">
    <source>
        <dbReference type="EMBL" id="TQB70346.1"/>
    </source>
</evidence>
<protein>
    <submittedName>
        <fullName evidence="14">Subtilisin-like serine protease</fullName>
    </submittedName>
</protein>
<evidence type="ECO:0000256" key="8">
    <source>
        <dbReference type="ARBA" id="ARBA00023145"/>
    </source>
</evidence>
<comment type="subcellular location">
    <subcellularLocation>
        <location evidence="1">Secreted</location>
    </subcellularLocation>
</comment>
<dbReference type="SUPFAM" id="SSF52743">
    <property type="entry name" value="Subtilisin-like"/>
    <property type="match status" value="1"/>
</dbReference>
<dbReference type="Pfam" id="PF00082">
    <property type="entry name" value="Peptidase_S8"/>
    <property type="match status" value="1"/>
</dbReference>